<dbReference type="PANTHER" id="PTHR24412:SF441">
    <property type="entry name" value="KELCH-LIKE PROTEIN 28"/>
    <property type="match status" value="1"/>
</dbReference>
<proteinExistence type="predicted"/>
<accession>A0AAD9VGY9</accession>
<dbReference type="Gene3D" id="3.30.710.10">
    <property type="entry name" value="Potassium Channel Kv1.1, Chain A"/>
    <property type="match status" value="1"/>
</dbReference>
<dbReference type="EMBL" id="JARQWQ010000001">
    <property type="protein sequence ID" value="KAK2574084.1"/>
    <property type="molecule type" value="Genomic_DNA"/>
</dbReference>
<organism evidence="4 5">
    <name type="scientific">Acropora cervicornis</name>
    <name type="common">Staghorn coral</name>
    <dbReference type="NCBI Taxonomy" id="6130"/>
    <lineage>
        <taxon>Eukaryota</taxon>
        <taxon>Metazoa</taxon>
        <taxon>Cnidaria</taxon>
        <taxon>Anthozoa</taxon>
        <taxon>Hexacorallia</taxon>
        <taxon>Scleractinia</taxon>
        <taxon>Astrocoeniina</taxon>
        <taxon>Acroporidae</taxon>
        <taxon>Acropora</taxon>
    </lineage>
</organism>
<dbReference type="InterPro" id="IPR000210">
    <property type="entry name" value="BTB/POZ_dom"/>
</dbReference>
<dbReference type="Pfam" id="PF00651">
    <property type="entry name" value="BTB"/>
    <property type="match status" value="1"/>
</dbReference>
<keyword evidence="5" id="KW-1185">Reference proteome</keyword>
<evidence type="ECO:0000256" key="2">
    <source>
        <dbReference type="ARBA" id="ARBA00022737"/>
    </source>
</evidence>
<dbReference type="Gene3D" id="2.100.10.30">
    <property type="entry name" value="Jacalin-like lectin domain"/>
    <property type="match status" value="1"/>
</dbReference>
<dbReference type="Gene3D" id="1.25.40.420">
    <property type="match status" value="1"/>
</dbReference>
<dbReference type="SMART" id="SM00875">
    <property type="entry name" value="BACK"/>
    <property type="match status" value="1"/>
</dbReference>
<comment type="caution">
    <text evidence="4">The sequence shown here is derived from an EMBL/GenBank/DDBJ whole genome shotgun (WGS) entry which is preliminary data.</text>
</comment>
<protein>
    <submittedName>
        <fullName evidence="4">Kelch-like protein 18</fullName>
    </submittedName>
</protein>
<dbReference type="PROSITE" id="PS50097">
    <property type="entry name" value="BTB"/>
    <property type="match status" value="1"/>
</dbReference>
<feature type="domain" description="BTB" evidence="3">
    <location>
        <begin position="48"/>
        <end position="116"/>
    </location>
</feature>
<dbReference type="InterPro" id="IPR036404">
    <property type="entry name" value="Jacalin-like_lectin_dom_sf"/>
</dbReference>
<dbReference type="SUPFAM" id="SSF54695">
    <property type="entry name" value="POZ domain"/>
    <property type="match status" value="1"/>
</dbReference>
<evidence type="ECO:0000313" key="5">
    <source>
        <dbReference type="Proteomes" id="UP001249851"/>
    </source>
</evidence>
<sequence>MADSGNKFAGVFKRSVSDTAEALLFTDENHGSTILKGLFASYKDGKYVDISLKIGPERTLRAHRAVLASFSPYFEVLLGGNWKEGNKEEIEIIGQDEGAVSDLIEFAYTGKINIDKDNVLTLLEAADFLGIESVKKSCGNFLEQGVDAKSCLGILQLADKFALDELSSFAKKYALRHFTDVCKEDEFLCLPVNFLSDLLSEENLVVVVEDLIPCVEEREKTVLESVLQYVEHDVENRKTHLAQLLGLVRLPTLSTEYLAEVSRNKLLECEFGDILEKAKNSKLHPPEEGNPDEKWAAPRKFAKHVFVWSRCYANGGQVQPEIACCTDEMFEDLENDCYVTGMELWIRQWDGRPVLGGLKVYYKDGKAMVFGQDCGGTYAENAQDEHEHHEFHLEENERIVKAEIQCGWMIDRLTFYTNKKDKDGKPKRYGPYGGNGGSFSADSAPESFGYLCGVSGAVVQSQGEAGITRLQFVWRLYVLPGRHVPFKHHCIVAHAQKGNYEDEYDDPYDDIYDEFDDYEDDDDYGQYDDFEDIFEFEMGAQPYMFEPLA</sequence>
<name>A0AAD9VGY9_ACRCE</name>
<gene>
    <name evidence="4" type="ORF">P5673_000210</name>
</gene>
<reference evidence="4" key="1">
    <citation type="journal article" date="2023" name="G3 (Bethesda)">
        <title>Whole genome assembly and annotation of the endangered Caribbean coral Acropora cervicornis.</title>
        <authorList>
            <person name="Selwyn J.D."/>
            <person name="Vollmer S.V."/>
        </authorList>
    </citation>
    <scope>NUCLEOTIDE SEQUENCE</scope>
    <source>
        <strain evidence="4">K2</strain>
    </source>
</reference>
<dbReference type="SUPFAM" id="SSF51101">
    <property type="entry name" value="Mannose-binding lectins"/>
    <property type="match status" value="1"/>
</dbReference>
<reference evidence="4" key="2">
    <citation type="journal article" date="2023" name="Science">
        <title>Genomic signatures of disease resistance in endangered staghorn corals.</title>
        <authorList>
            <person name="Vollmer S.V."/>
            <person name="Selwyn J.D."/>
            <person name="Despard B.A."/>
            <person name="Roesel C.L."/>
        </authorList>
    </citation>
    <scope>NUCLEOTIDE SEQUENCE</scope>
    <source>
        <strain evidence="4">K2</strain>
    </source>
</reference>
<evidence type="ECO:0000256" key="1">
    <source>
        <dbReference type="ARBA" id="ARBA00022441"/>
    </source>
</evidence>
<evidence type="ECO:0000313" key="4">
    <source>
        <dbReference type="EMBL" id="KAK2574084.1"/>
    </source>
</evidence>
<dbReference type="AlphaFoldDB" id="A0AAD9VGY9"/>
<dbReference type="InterPro" id="IPR001229">
    <property type="entry name" value="Jacalin-like_lectin_dom"/>
</dbReference>
<dbReference type="PANTHER" id="PTHR24412">
    <property type="entry name" value="KELCH PROTEIN"/>
    <property type="match status" value="1"/>
</dbReference>
<keyword evidence="2" id="KW-0677">Repeat</keyword>
<dbReference type="Pfam" id="PF07707">
    <property type="entry name" value="BACK"/>
    <property type="match status" value="1"/>
</dbReference>
<dbReference type="InterPro" id="IPR011705">
    <property type="entry name" value="BACK"/>
</dbReference>
<dbReference type="InterPro" id="IPR011333">
    <property type="entry name" value="SKP1/BTB/POZ_sf"/>
</dbReference>
<dbReference type="FunFam" id="1.25.40.420:FF:000001">
    <property type="entry name" value="Kelch-like family member 12"/>
    <property type="match status" value="1"/>
</dbReference>
<evidence type="ECO:0000259" key="3">
    <source>
        <dbReference type="PROSITE" id="PS50097"/>
    </source>
</evidence>
<dbReference type="SMART" id="SM00225">
    <property type="entry name" value="BTB"/>
    <property type="match status" value="1"/>
</dbReference>
<dbReference type="Pfam" id="PF01419">
    <property type="entry name" value="Jacalin"/>
    <property type="match status" value="1"/>
</dbReference>
<dbReference type="Proteomes" id="UP001249851">
    <property type="component" value="Unassembled WGS sequence"/>
</dbReference>
<keyword evidence="1" id="KW-0880">Kelch repeat</keyword>